<protein>
    <recommendedName>
        <fullName evidence="6">PNPLA domain-containing protein</fullName>
    </recommendedName>
</protein>
<feature type="compositionally biased region" description="Low complexity" evidence="5">
    <location>
        <begin position="600"/>
        <end position="617"/>
    </location>
</feature>
<dbReference type="Gene3D" id="3.40.1090.10">
    <property type="entry name" value="Cytosolic phospholipase A2 catalytic domain"/>
    <property type="match status" value="2"/>
</dbReference>
<evidence type="ECO:0000313" key="8">
    <source>
        <dbReference type="Proteomes" id="UP001162640"/>
    </source>
</evidence>
<dbReference type="InterPro" id="IPR016035">
    <property type="entry name" value="Acyl_Trfase/lysoPLipase"/>
</dbReference>
<dbReference type="SUPFAM" id="SSF52151">
    <property type="entry name" value="FabD/lysophospholipase-like"/>
    <property type="match status" value="1"/>
</dbReference>
<evidence type="ECO:0000313" key="7">
    <source>
        <dbReference type="EMBL" id="GMH51284.1"/>
    </source>
</evidence>
<feature type="compositionally biased region" description="Polar residues" evidence="5">
    <location>
        <begin position="566"/>
        <end position="577"/>
    </location>
</feature>
<dbReference type="Pfam" id="PF01734">
    <property type="entry name" value="Patatin"/>
    <property type="match status" value="1"/>
</dbReference>
<comment type="caution">
    <text evidence="7">The sequence shown here is derived from an EMBL/GenBank/DDBJ whole genome shotgun (WGS) entry which is preliminary data.</text>
</comment>
<dbReference type="EMBL" id="BLQM01000020">
    <property type="protein sequence ID" value="GMH51284.1"/>
    <property type="molecule type" value="Genomic_DNA"/>
</dbReference>
<gene>
    <name evidence="7" type="ORF">TL16_g00976</name>
</gene>
<reference evidence="8" key="1">
    <citation type="journal article" date="2023" name="Commun. Biol.">
        <title>Genome analysis of Parmales, the sister group of diatoms, reveals the evolutionary specialization of diatoms from phago-mixotrophs to photoautotrophs.</title>
        <authorList>
            <person name="Ban H."/>
            <person name="Sato S."/>
            <person name="Yoshikawa S."/>
            <person name="Yamada K."/>
            <person name="Nakamura Y."/>
            <person name="Ichinomiya M."/>
            <person name="Sato N."/>
            <person name="Blanc-Mathieu R."/>
            <person name="Endo H."/>
            <person name="Kuwata A."/>
            <person name="Ogata H."/>
        </authorList>
    </citation>
    <scope>NUCLEOTIDE SEQUENCE [LARGE SCALE GENOMIC DNA]</scope>
</reference>
<evidence type="ECO:0000256" key="2">
    <source>
        <dbReference type="ARBA" id="ARBA00022963"/>
    </source>
</evidence>
<evidence type="ECO:0000256" key="5">
    <source>
        <dbReference type="SAM" id="MobiDB-lite"/>
    </source>
</evidence>
<feature type="short sequence motif" description="GXSXG" evidence="4">
    <location>
        <begin position="151"/>
        <end position="155"/>
    </location>
</feature>
<proteinExistence type="predicted"/>
<accession>A0A9W6ZBP6</accession>
<evidence type="ECO:0000259" key="6">
    <source>
        <dbReference type="PROSITE" id="PS51635"/>
    </source>
</evidence>
<dbReference type="Proteomes" id="UP001162640">
    <property type="component" value="Unassembled WGS sequence"/>
</dbReference>
<dbReference type="PANTHER" id="PTHR14226:SF10">
    <property type="entry name" value="TRIACYLGLYCEROL LIPASE 4-RELATED"/>
    <property type="match status" value="1"/>
</dbReference>
<name>A0A9W6ZBP6_9STRA</name>
<dbReference type="PANTHER" id="PTHR14226">
    <property type="entry name" value="NEUROPATHY TARGET ESTERASE/SWISS CHEESE D.MELANOGASTER"/>
    <property type="match status" value="1"/>
</dbReference>
<comment type="caution">
    <text evidence="4">Lacks conserved residue(s) required for the propagation of feature annotation.</text>
</comment>
<feature type="region of interest" description="Disordered" evidence="5">
    <location>
        <begin position="566"/>
        <end position="623"/>
    </location>
</feature>
<dbReference type="PROSITE" id="PS51635">
    <property type="entry name" value="PNPLA"/>
    <property type="match status" value="1"/>
</dbReference>
<feature type="active site" description="Proton acceptor" evidence="4">
    <location>
        <position position="346"/>
    </location>
</feature>
<dbReference type="AlphaFoldDB" id="A0A9W6ZBP6"/>
<dbReference type="GO" id="GO:0016042">
    <property type="term" value="P:lipid catabolic process"/>
    <property type="evidence" value="ECO:0007669"/>
    <property type="project" value="UniProtKB-UniRule"/>
</dbReference>
<keyword evidence="1 4" id="KW-0378">Hydrolase</keyword>
<dbReference type="InterPro" id="IPR050301">
    <property type="entry name" value="NTE"/>
</dbReference>
<sequence>MIFVPRVILRQLALAIAVQTGTVTVASLFKSARYILSSFSRRTRSIRSLRQRVKNAASQSEWQQAMAGTKLLVEEYNAMICAGLDFVCDGDVLEGDEPIPNDARLAFFNETRHGYGRTAMLLSGGAALGFYHAGVVKALVENKLMPRVIGGASAGSILCAMIGTRTDDELTNDLFHVRGTDSPGHSGILALDFFRPQGYSITHDYSTDDPGCAMDGGRALHFLTPRGLQAIGNVFLDIILGRVKMKNALMNDTNHFRRCCRMNIGNFTFQEAFDRTGRILNITVSPQNRSDPPRLLNYLTAPHVLIWSAAVASSAVPGLFEASKLLVKDSDGTERFESTSGARFQDGSMENDLPMQQLSEMFNINHFIISQVNPHAYLLASFSNKGRGVWTNPVLGLANGLLQFLKETIKAWIRNTVEFAGGRRLAPTWELRRGFFTQLITQEYEGREGCDITINPWGNHRSIFSAFLHCVYNPTNADYADWQLASEKETWKHLPEIRSHGLVEQKLDKCVQKLRRKILKDGQARRLAGGESSNGMGNRVPSFYTSPSLVNLSGLAVGDQPLLTGNGSAMKKSNTDGSFGDGAPTMDSGSEDGRSQGDNSSHAPPGSPMSSSSAPPRSGEDGYVKSTSMAAFYYRRNKSNDSLKI</sequence>
<evidence type="ECO:0000256" key="1">
    <source>
        <dbReference type="ARBA" id="ARBA00022801"/>
    </source>
</evidence>
<dbReference type="GO" id="GO:0016298">
    <property type="term" value="F:lipase activity"/>
    <property type="evidence" value="ECO:0007669"/>
    <property type="project" value="UniProtKB-ARBA"/>
</dbReference>
<keyword evidence="2 4" id="KW-0442">Lipid degradation</keyword>
<feature type="domain" description="PNPLA" evidence="6">
    <location>
        <begin position="120"/>
        <end position="359"/>
    </location>
</feature>
<feature type="active site" description="Nucleophile" evidence="4">
    <location>
        <position position="153"/>
    </location>
</feature>
<dbReference type="GO" id="GO:0052689">
    <property type="term" value="F:carboxylic ester hydrolase activity"/>
    <property type="evidence" value="ECO:0007669"/>
    <property type="project" value="UniProtKB-ARBA"/>
</dbReference>
<evidence type="ECO:0000256" key="4">
    <source>
        <dbReference type="PROSITE-ProRule" id="PRU01161"/>
    </source>
</evidence>
<evidence type="ECO:0000256" key="3">
    <source>
        <dbReference type="ARBA" id="ARBA00023098"/>
    </source>
</evidence>
<keyword evidence="3 4" id="KW-0443">Lipid metabolism</keyword>
<dbReference type="InterPro" id="IPR002641">
    <property type="entry name" value="PNPLA_dom"/>
</dbReference>
<organism evidence="7 8">
    <name type="scientific">Triparma laevis f. inornata</name>
    <dbReference type="NCBI Taxonomy" id="1714386"/>
    <lineage>
        <taxon>Eukaryota</taxon>
        <taxon>Sar</taxon>
        <taxon>Stramenopiles</taxon>
        <taxon>Ochrophyta</taxon>
        <taxon>Bolidophyceae</taxon>
        <taxon>Parmales</taxon>
        <taxon>Triparmaceae</taxon>
        <taxon>Triparma</taxon>
    </lineage>
</organism>